<dbReference type="GeneID" id="87880989"/>
<evidence type="ECO:0000313" key="3">
    <source>
        <dbReference type="Proteomes" id="UP001273166"/>
    </source>
</evidence>
<dbReference type="EMBL" id="JAUDZG010000003">
    <property type="protein sequence ID" value="KAK3307128.1"/>
    <property type="molecule type" value="Genomic_DNA"/>
</dbReference>
<protein>
    <submittedName>
        <fullName evidence="2">Uncharacterized protein</fullName>
    </submittedName>
</protein>
<keyword evidence="3" id="KW-1185">Reference proteome</keyword>
<sequence length="235" mass="26625">MARDDVDAAFATLTPINPLARMAFSDLYSRLIAGRQDVDDRERAFRIGRNTELVSDRDVEAFKRHIRRRAAKKADADADQVSDTLPDTQSKSEDNSNDSGPGLIWRGHFILSFRPDPSRLIFGWTVGKRKLLGLERISSRLLMSLFVYLPLPTNINCLFGISIPTWLVIASGVLVTKRLYILNIYTIRISSGVLQYEFRYTEFANTPGYPTLRDDFISRVKGDNGFVELPEIPIP</sequence>
<dbReference type="RefSeq" id="XP_062722908.1">
    <property type="nucleotide sequence ID" value="XM_062862160.1"/>
</dbReference>
<evidence type="ECO:0000313" key="2">
    <source>
        <dbReference type="EMBL" id="KAK3307128.1"/>
    </source>
</evidence>
<organism evidence="2 3">
    <name type="scientific">Chaetomium strumarium</name>
    <dbReference type="NCBI Taxonomy" id="1170767"/>
    <lineage>
        <taxon>Eukaryota</taxon>
        <taxon>Fungi</taxon>
        <taxon>Dikarya</taxon>
        <taxon>Ascomycota</taxon>
        <taxon>Pezizomycotina</taxon>
        <taxon>Sordariomycetes</taxon>
        <taxon>Sordariomycetidae</taxon>
        <taxon>Sordariales</taxon>
        <taxon>Chaetomiaceae</taxon>
        <taxon>Chaetomium</taxon>
    </lineage>
</organism>
<proteinExistence type="predicted"/>
<dbReference type="AlphaFoldDB" id="A0AAJ0M323"/>
<evidence type="ECO:0000256" key="1">
    <source>
        <dbReference type="SAM" id="MobiDB-lite"/>
    </source>
</evidence>
<name>A0AAJ0M323_9PEZI</name>
<accession>A0AAJ0M323</accession>
<reference evidence="2" key="2">
    <citation type="submission" date="2023-06" db="EMBL/GenBank/DDBJ databases">
        <authorList>
            <consortium name="Lawrence Berkeley National Laboratory"/>
            <person name="Mondo S.J."/>
            <person name="Hensen N."/>
            <person name="Bonometti L."/>
            <person name="Westerberg I."/>
            <person name="Brannstrom I.O."/>
            <person name="Guillou S."/>
            <person name="Cros-Aarteil S."/>
            <person name="Calhoun S."/>
            <person name="Haridas S."/>
            <person name="Kuo A."/>
            <person name="Pangilinan J."/>
            <person name="Riley R."/>
            <person name="Labutti K."/>
            <person name="Andreopoulos B."/>
            <person name="Lipzen A."/>
            <person name="Chen C."/>
            <person name="Yanf M."/>
            <person name="Daum C."/>
            <person name="Ng V."/>
            <person name="Clum A."/>
            <person name="Steindorff A."/>
            <person name="Ohm R."/>
            <person name="Martin F."/>
            <person name="Silar P."/>
            <person name="Natvig D."/>
            <person name="Lalanne C."/>
            <person name="Gautier V."/>
            <person name="Ament-Velasquez S.L."/>
            <person name="Kruys A."/>
            <person name="Hutchinson M.I."/>
            <person name="Powell A.J."/>
            <person name="Barry K."/>
            <person name="Miller A.N."/>
            <person name="Grigoriev I.V."/>
            <person name="Debuchy R."/>
            <person name="Gladieux P."/>
            <person name="Thoren M.H."/>
            <person name="Johannesson H."/>
        </authorList>
    </citation>
    <scope>NUCLEOTIDE SEQUENCE</scope>
    <source>
        <strain evidence="2">CBS 333.67</strain>
    </source>
</reference>
<gene>
    <name evidence="2" type="ORF">B0T15DRAFT_165847</name>
</gene>
<reference evidence="2" key="1">
    <citation type="journal article" date="2023" name="Mol. Phylogenet. Evol.">
        <title>Genome-scale phylogeny and comparative genomics of the fungal order Sordariales.</title>
        <authorList>
            <person name="Hensen N."/>
            <person name="Bonometti L."/>
            <person name="Westerberg I."/>
            <person name="Brannstrom I.O."/>
            <person name="Guillou S."/>
            <person name="Cros-Aarteil S."/>
            <person name="Calhoun S."/>
            <person name="Haridas S."/>
            <person name="Kuo A."/>
            <person name="Mondo S."/>
            <person name="Pangilinan J."/>
            <person name="Riley R."/>
            <person name="LaButti K."/>
            <person name="Andreopoulos B."/>
            <person name="Lipzen A."/>
            <person name="Chen C."/>
            <person name="Yan M."/>
            <person name="Daum C."/>
            <person name="Ng V."/>
            <person name="Clum A."/>
            <person name="Steindorff A."/>
            <person name="Ohm R.A."/>
            <person name="Martin F."/>
            <person name="Silar P."/>
            <person name="Natvig D.O."/>
            <person name="Lalanne C."/>
            <person name="Gautier V."/>
            <person name="Ament-Velasquez S.L."/>
            <person name="Kruys A."/>
            <person name="Hutchinson M.I."/>
            <person name="Powell A.J."/>
            <person name="Barry K."/>
            <person name="Miller A.N."/>
            <person name="Grigoriev I.V."/>
            <person name="Debuchy R."/>
            <person name="Gladieux P."/>
            <person name="Hiltunen Thoren M."/>
            <person name="Johannesson H."/>
        </authorList>
    </citation>
    <scope>NUCLEOTIDE SEQUENCE</scope>
    <source>
        <strain evidence="2">CBS 333.67</strain>
    </source>
</reference>
<dbReference type="Proteomes" id="UP001273166">
    <property type="component" value="Unassembled WGS sequence"/>
</dbReference>
<comment type="caution">
    <text evidence="2">The sequence shown here is derived from an EMBL/GenBank/DDBJ whole genome shotgun (WGS) entry which is preliminary data.</text>
</comment>
<feature type="region of interest" description="Disordered" evidence="1">
    <location>
        <begin position="71"/>
        <end position="100"/>
    </location>
</feature>